<dbReference type="RefSeq" id="WP_189494575.1">
    <property type="nucleotide sequence ID" value="NZ_BMZH01000001.1"/>
</dbReference>
<feature type="signal peptide" evidence="1">
    <location>
        <begin position="1"/>
        <end position="22"/>
    </location>
</feature>
<gene>
    <name evidence="3" type="ORF">GCM10009069_02640</name>
</gene>
<protein>
    <recommendedName>
        <fullName evidence="2">DUF547 domain-containing protein</fullName>
    </recommendedName>
</protein>
<keyword evidence="1" id="KW-0732">Signal</keyword>
<dbReference type="AlphaFoldDB" id="A0A8J3CQ23"/>
<reference evidence="3" key="1">
    <citation type="journal article" date="2014" name="Int. J. Syst. Evol. Microbiol.">
        <title>Complete genome sequence of Corynebacterium casei LMG S-19264T (=DSM 44701T), isolated from a smear-ripened cheese.</title>
        <authorList>
            <consortium name="US DOE Joint Genome Institute (JGI-PGF)"/>
            <person name="Walter F."/>
            <person name="Albersmeier A."/>
            <person name="Kalinowski J."/>
            <person name="Ruckert C."/>
        </authorList>
    </citation>
    <scope>NUCLEOTIDE SEQUENCE</scope>
    <source>
        <strain evidence="3">KCTC 32513</strain>
    </source>
</reference>
<feature type="domain" description="DUF547" evidence="2">
    <location>
        <begin position="136"/>
        <end position="246"/>
    </location>
</feature>
<name>A0A8J3CQ23_9PROT</name>
<evidence type="ECO:0000313" key="3">
    <source>
        <dbReference type="EMBL" id="GHA82882.1"/>
    </source>
</evidence>
<organism evidence="3 4">
    <name type="scientific">Algimonas arctica</name>
    <dbReference type="NCBI Taxonomy" id="1479486"/>
    <lineage>
        <taxon>Bacteria</taxon>
        <taxon>Pseudomonadati</taxon>
        <taxon>Pseudomonadota</taxon>
        <taxon>Alphaproteobacteria</taxon>
        <taxon>Maricaulales</taxon>
        <taxon>Robiginitomaculaceae</taxon>
        <taxon>Algimonas</taxon>
    </lineage>
</organism>
<dbReference type="EMBL" id="BMZH01000001">
    <property type="protein sequence ID" value="GHA82882.1"/>
    <property type="molecule type" value="Genomic_DNA"/>
</dbReference>
<evidence type="ECO:0000259" key="2">
    <source>
        <dbReference type="Pfam" id="PF04784"/>
    </source>
</evidence>
<comment type="caution">
    <text evidence="3">The sequence shown here is derived from an EMBL/GenBank/DDBJ whole genome shotgun (WGS) entry which is preliminary data.</text>
</comment>
<accession>A0A8J3CQ23</accession>
<evidence type="ECO:0000256" key="1">
    <source>
        <dbReference type="SAM" id="SignalP"/>
    </source>
</evidence>
<proteinExistence type="predicted"/>
<keyword evidence="4" id="KW-1185">Reference proteome</keyword>
<feature type="chain" id="PRO_5035287017" description="DUF547 domain-containing protein" evidence="1">
    <location>
        <begin position="23"/>
        <end position="405"/>
    </location>
</feature>
<dbReference type="Pfam" id="PF04784">
    <property type="entry name" value="DUF547"/>
    <property type="match status" value="1"/>
</dbReference>
<reference evidence="3" key="2">
    <citation type="submission" date="2020-09" db="EMBL/GenBank/DDBJ databases">
        <authorList>
            <person name="Sun Q."/>
            <person name="Kim S."/>
        </authorList>
    </citation>
    <scope>NUCLEOTIDE SEQUENCE</scope>
    <source>
        <strain evidence="3">KCTC 32513</strain>
    </source>
</reference>
<dbReference type="Proteomes" id="UP000634004">
    <property type="component" value="Unassembled WGS sequence"/>
</dbReference>
<evidence type="ECO:0000313" key="4">
    <source>
        <dbReference type="Proteomes" id="UP000634004"/>
    </source>
</evidence>
<sequence>MRHTTISLSLLLALSASAPVFAQAQTVRSPAFNSSLAVTASQFDRFTPNPIRSVRLDFTIWDEMLKEMVYYTGPSLRQRASKPEPIVGSRRVFGHTSPYRLEGNKVVFEKMGPEFRQIIDDYVTDLESIGNSVGISMLPRSEQLAYWLNLHNALVIQAIASHYPIKDPSRETDPDGRSFHDIGRVTIDGVSLSLRNIREDIVYKNWNDPLVIYGFFHGDIGSPSLQRKAYTASNMQDTLRFSAEEFANSLRGVMVYGKTAHISRHYQDAAPYFFSNFDRDVRSHMIGLSNEDVKEQLLKATQPFKIASYETSVADLTNGDSDRIQLSEVNNYSETGTSGPPQVLARALSEQSEKFRRIRKRGLFGSVTIEDVQTVDDADFGKPSGPSFIQIGPLADQIPAPETGK</sequence>
<dbReference type="InterPro" id="IPR006869">
    <property type="entry name" value="DUF547"/>
</dbReference>